<keyword evidence="7" id="KW-0479">Metal-binding</keyword>
<dbReference type="PANTHER" id="PTHR23078">
    <property type="entry name" value="VESICULAR-FUSION PROTEIN NSF"/>
    <property type="match status" value="1"/>
</dbReference>
<keyword evidence="10" id="KW-1185">Reference proteome</keyword>
<dbReference type="OrthoDB" id="9982946at2759"/>
<comment type="similarity">
    <text evidence="1 6">Belongs to the AAA ATPase family.</text>
</comment>
<comment type="cofactor">
    <cofactor evidence="7">
        <name>Mg(2+)</name>
        <dbReference type="ChEBI" id="CHEBI:18420"/>
    </cofactor>
    <text evidence="7">Binds 1 Mg(2+) ion per subunit.</text>
</comment>
<comment type="subcellular location">
    <subcellularLocation>
        <location evidence="7">Cytoplasm</location>
    </subcellularLocation>
</comment>
<dbReference type="eggNOG" id="KOG0741">
    <property type="taxonomic scope" value="Eukaryota"/>
</dbReference>
<evidence type="ECO:0000313" key="9">
    <source>
        <dbReference type="EMBL" id="EGR30589.1"/>
    </source>
</evidence>
<dbReference type="Pfam" id="PF00004">
    <property type="entry name" value="AAA"/>
    <property type="match status" value="1"/>
</dbReference>
<feature type="domain" description="AAA+ ATPase" evidence="8">
    <location>
        <begin position="179"/>
        <end position="327"/>
    </location>
</feature>
<dbReference type="InterPro" id="IPR003959">
    <property type="entry name" value="ATPase_AAA_core"/>
</dbReference>
<dbReference type="FunFam" id="3.40.50.300:FF:000154">
    <property type="entry name" value="Vesicle-fusing ATPase 1"/>
    <property type="match status" value="1"/>
</dbReference>
<dbReference type="InterPro" id="IPR029067">
    <property type="entry name" value="CDC48_domain_2-like_sf"/>
</dbReference>
<dbReference type="GO" id="GO:0046872">
    <property type="term" value="F:metal ion binding"/>
    <property type="evidence" value="ECO:0007669"/>
    <property type="project" value="UniProtKB-UniRule"/>
</dbReference>
<evidence type="ECO:0000256" key="3">
    <source>
        <dbReference type="ARBA" id="ARBA00022741"/>
    </source>
</evidence>
<keyword evidence="4 6" id="KW-0067">ATP-binding</keyword>
<dbReference type="GO" id="GO:0006891">
    <property type="term" value="P:intra-Golgi vesicle-mediated transport"/>
    <property type="evidence" value="ECO:0007669"/>
    <property type="project" value="TreeGrafter"/>
</dbReference>
<dbReference type="SMART" id="SM00382">
    <property type="entry name" value="AAA"/>
    <property type="match status" value="1"/>
</dbReference>
<dbReference type="Gene3D" id="3.40.50.300">
    <property type="entry name" value="P-loop containing nucleotide triphosphate hydrolases"/>
    <property type="match status" value="2"/>
</dbReference>
<evidence type="ECO:0000313" key="10">
    <source>
        <dbReference type="Proteomes" id="UP000008983"/>
    </source>
</evidence>
<dbReference type="Gene3D" id="1.10.8.60">
    <property type="match status" value="1"/>
</dbReference>
<dbReference type="RefSeq" id="XP_004032176.1">
    <property type="nucleotide sequence ID" value="XM_004032128.1"/>
</dbReference>
<dbReference type="PANTHER" id="PTHR23078:SF3">
    <property type="entry name" value="VESICLE-FUSING ATPASE"/>
    <property type="match status" value="1"/>
</dbReference>
<name>G0QW13_ICHMU</name>
<sequence>MARQVLKIGLTDSITIGLYTIPKDSEFHLINIQLELDLVQKVQNSLEIDDEKLEITFRKQFSGQFFKNGQIVLTDYEGIILQCKCNSISFMDLGVKTKIKQLQQGTINDETRIQFLVKQQQYMKLKSVGNKARSIIDSNFKFEDLGIGGLDEELANIFRRAFASRRFPPSTLKKYGIKHAKGVLLFGPPGCGKTLIARQLANVLNSVKPKIVNGPSILSQYVGKAEENIRELFADARKDEIEKGDQSPLHVIIFDEMDAICRKRGSTSSTSGEVGDKIVNQLLTMIDGAESLNNILVIGMTNMKELIDKAILRSGRFEIHIEIGLPNEQGRYDIFKIHTANMYKNNVIDKSVDLHDLVSQTKNYTGAEIEQVVKDATSFAFNRVHDIMDFSKDNLNAEVIVSIDDFKKALEEIKPDFGIDLDQFQIYTRQKLIDYGSSYQKIYKKLMSSVQYIKHSKNTQIHSILLDGLTGSGKTSIAAHVGISSDLTYIKIISPGDFVGMSEFAKINSL</sequence>
<dbReference type="GO" id="GO:0005795">
    <property type="term" value="C:Golgi stack"/>
    <property type="evidence" value="ECO:0007669"/>
    <property type="project" value="TreeGrafter"/>
</dbReference>
<accession>G0QW13</accession>
<dbReference type="InterPro" id="IPR003593">
    <property type="entry name" value="AAA+_ATPase"/>
</dbReference>
<dbReference type="InterPro" id="IPR041569">
    <property type="entry name" value="AAA_lid_3"/>
</dbReference>
<dbReference type="GeneID" id="14906706"/>
<dbReference type="GO" id="GO:0043001">
    <property type="term" value="P:Golgi to plasma membrane protein transport"/>
    <property type="evidence" value="ECO:0007669"/>
    <property type="project" value="TreeGrafter"/>
</dbReference>
<dbReference type="STRING" id="857967.G0QW13"/>
<keyword evidence="3 6" id="KW-0547">Nucleotide-binding</keyword>
<reference evidence="9 10" key="1">
    <citation type="submission" date="2011-07" db="EMBL/GenBank/DDBJ databases">
        <authorList>
            <person name="Coyne R."/>
            <person name="Brami D."/>
            <person name="Johnson J."/>
            <person name="Hostetler J."/>
            <person name="Hannick L."/>
            <person name="Clark T."/>
            <person name="Cassidy-Hanley D."/>
            <person name="Inman J."/>
        </authorList>
    </citation>
    <scope>NUCLEOTIDE SEQUENCE [LARGE SCALE GENOMIC DNA]</scope>
    <source>
        <strain evidence="9 10">G5</strain>
    </source>
</reference>
<dbReference type="EC" id="3.6.4.6" evidence="7"/>
<dbReference type="SUPFAM" id="SSF52540">
    <property type="entry name" value="P-loop containing nucleoside triphosphate hydrolases"/>
    <property type="match status" value="2"/>
</dbReference>
<dbReference type="GO" id="GO:0035494">
    <property type="term" value="P:SNARE complex disassembly"/>
    <property type="evidence" value="ECO:0007669"/>
    <property type="project" value="InterPro"/>
</dbReference>
<dbReference type="Gene3D" id="3.10.330.10">
    <property type="match status" value="1"/>
</dbReference>
<dbReference type="InterPro" id="IPR003960">
    <property type="entry name" value="ATPase_AAA_CS"/>
</dbReference>
<evidence type="ECO:0000256" key="5">
    <source>
        <dbReference type="ARBA" id="ARBA00022927"/>
    </source>
</evidence>
<dbReference type="AlphaFoldDB" id="G0QW13"/>
<feature type="non-terminal residue" evidence="9">
    <location>
        <position position="510"/>
    </location>
</feature>
<comment type="catalytic activity">
    <reaction evidence="7">
        <text>ATP + H2O = ADP + phosphate + H(+)</text>
        <dbReference type="Rhea" id="RHEA:13065"/>
        <dbReference type="ChEBI" id="CHEBI:15377"/>
        <dbReference type="ChEBI" id="CHEBI:15378"/>
        <dbReference type="ChEBI" id="CHEBI:30616"/>
        <dbReference type="ChEBI" id="CHEBI:43474"/>
        <dbReference type="ChEBI" id="CHEBI:456216"/>
        <dbReference type="EC" id="3.6.4.6"/>
    </reaction>
</comment>
<dbReference type="Proteomes" id="UP000008983">
    <property type="component" value="Unassembled WGS sequence"/>
</dbReference>
<dbReference type="InterPro" id="IPR027417">
    <property type="entry name" value="P-loop_NTPase"/>
</dbReference>
<evidence type="ECO:0000259" key="8">
    <source>
        <dbReference type="SMART" id="SM00382"/>
    </source>
</evidence>
<evidence type="ECO:0000256" key="1">
    <source>
        <dbReference type="ARBA" id="ARBA00006914"/>
    </source>
</evidence>
<organism evidence="9 10">
    <name type="scientific">Ichthyophthirius multifiliis</name>
    <name type="common">White spot disease agent</name>
    <name type="synonym">Ich</name>
    <dbReference type="NCBI Taxonomy" id="5932"/>
    <lineage>
        <taxon>Eukaryota</taxon>
        <taxon>Sar</taxon>
        <taxon>Alveolata</taxon>
        <taxon>Ciliophora</taxon>
        <taxon>Intramacronucleata</taxon>
        <taxon>Oligohymenophorea</taxon>
        <taxon>Hymenostomatida</taxon>
        <taxon>Ophryoglenina</taxon>
        <taxon>Ichthyophthirius</taxon>
    </lineage>
</organism>
<dbReference type="FunFam" id="1.10.8.60:FF:000115">
    <property type="entry name" value="N-ethylmaleimide-sensitive fusion protein, putative"/>
    <property type="match status" value="1"/>
</dbReference>
<dbReference type="GO" id="GO:0005524">
    <property type="term" value="F:ATP binding"/>
    <property type="evidence" value="ECO:0007669"/>
    <property type="project" value="UniProtKB-UniRule"/>
</dbReference>
<evidence type="ECO:0000256" key="6">
    <source>
        <dbReference type="RuleBase" id="RU003651"/>
    </source>
</evidence>
<dbReference type="Pfam" id="PF17862">
    <property type="entry name" value="AAA_lid_3"/>
    <property type="match status" value="1"/>
</dbReference>
<keyword evidence="7 9" id="KW-0378">Hydrolase</keyword>
<dbReference type="EMBL" id="GL983975">
    <property type="protein sequence ID" value="EGR30589.1"/>
    <property type="molecule type" value="Genomic_DNA"/>
</dbReference>
<evidence type="ECO:0000256" key="4">
    <source>
        <dbReference type="ARBA" id="ARBA00022840"/>
    </source>
</evidence>
<evidence type="ECO:0000256" key="2">
    <source>
        <dbReference type="ARBA" id="ARBA00022448"/>
    </source>
</evidence>
<dbReference type="SUPFAM" id="SSF54585">
    <property type="entry name" value="Cdc48 domain 2-like"/>
    <property type="match status" value="1"/>
</dbReference>
<keyword evidence="2 7" id="KW-0813">Transport</keyword>
<keyword evidence="5 7" id="KW-0653">Protein transport</keyword>
<dbReference type="InterPro" id="IPR039812">
    <property type="entry name" value="Vesicle-fus_ATPase"/>
</dbReference>
<dbReference type="PROSITE" id="PS00674">
    <property type="entry name" value="AAA"/>
    <property type="match status" value="1"/>
</dbReference>
<dbReference type="FunCoup" id="G0QW13">
    <property type="interactions" value="220"/>
</dbReference>
<keyword evidence="7" id="KW-0460">Magnesium</keyword>
<evidence type="ECO:0000256" key="7">
    <source>
        <dbReference type="RuleBase" id="RU367045"/>
    </source>
</evidence>
<dbReference type="GO" id="GO:0016887">
    <property type="term" value="F:ATP hydrolysis activity"/>
    <property type="evidence" value="ECO:0007669"/>
    <property type="project" value="InterPro"/>
</dbReference>
<keyword evidence="7" id="KW-0931">ER-Golgi transport</keyword>
<protein>
    <recommendedName>
        <fullName evidence="7">Vesicle-fusing ATPase</fullName>
        <ecNumber evidence="7">3.6.4.6</ecNumber>
    </recommendedName>
</protein>
<comment type="function">
    <text evidence="7">Required for vesicle-mediated transport. Catalyzes the fusion of transport vesicles within the Golgi cisternae. Is also required for transport from the endoplasmic reticulum to the Golgi stack. Seems to function as a fusion protein required for the delivery of cargo proteins to all compartments of the Golgi stack independent of vesicle origin.</text>
</comment>
<gene>
    <name evidence="9" type="ORF">IMG5_128560</name>
</gene>
<dbReference type="InParanoid" id="G0QW13"/>
<dbReference type="OMA" id="CFDNEIA"/>
<keyword evidence="7" id="KW-0963">Cytoplasm</keyword>
<proteinExistence type="inferred from homology"/>